<dbReference type="InterPro" id="IPR036388">
    <property type="entry name" value="WH-like_DNA-bd_sf"/>
</dbReference>
<protein>
    <submittedName>
        <fullName evidence="5">BTAD domain-containing putative transcriptional regulator</fullName>
    </submittedName>
</protein>
<dbReference type="EMBL" id="CP110615">
    <property type="protein sequence ID" value="UZJ24791.1"/>
    <property type="molecule type" value="Genomic_DNA"/>
</dbReference>
<dbReference type="Gene3D" id="1.25.40.10">
    <property type="entry name" value="Tetratricopeptide repeat domain"/>
    <property type="match status" value="2"/>
</dbReference>
<dbReference type="Gene3D" id="1.10.10.10">
    <property type="entry name" value="Winged helix-like DNA-binding domain superfamily/Winged helix DNA-binding domain"/>
    <property type="match status" value="1"/>
</dbReference>
<evidence type="ECO:0000313" key="5">
    <source>
        <dbReference type="EMBL" id="UZJ24791.1"/>
    </source>
</evidence>
<name>A0ABY6P0J8_9NOCA</name>
<dbReference type="InterPro" id="IPR011990">
    <property type="entry name" value="TPR-like_helical_dom_sf"/>
</dbReference>
<keyword evidence="6" id="KW-1185">Reference proteome</keyword>
<dbReference type="RefSeq" id="WP_265382897.1">
    <property type="nucleotide sequence ID" value="NZ_CP110615.1"/>
</dbReference>
<dbReference type="SUPFAM" id="SSF52540">
    <property type="entry name" value="P-loop containing nucleoside triphosphate hydrolases"/>
    <property type="match status" value="1"/>
</dbReference>
<evidence type="ECO:0000256" key="3">
    <source>
        <dbReference type="PROSITE-ProRule" id="PRU01091"/>
    </source>
</evidence>
<dbReference type="InterPro" id="IPR005158">
    <property type="entry name" value="BTAD"/>
</dbReference>
<evidence type="ECO:0000256" key="2">
    <source>
        <dbReference type="ARBA" id="ARBA00023125"/>
    </source>
</evidence>
<organism evidence="5 6">
    <name type="scientific">Rhodococcus antarcticus</name>
    <dbReference type="NCBI Taxonomy" id="2987751"/>
    <lineage>
        <taxon>Bacteria</taxon>
        <taxon>Bacillati</taxon>
        <taxon>Actinomycetota</taxon>
        <taxon>Actinomycetes</taxon>
        <taxon>Mycobacteriales</taxon>
        <taxon>Nocardiaceae</taxon>
        <taxon>Rhodococcus</taxon>
    </lineage>
</organism>
<dbReference type="SUPFAM" id="SSF48452">
    <property type="entry name" value="TPR-like"/>
    <property type="match status" value="2"/>
</dbReference>
<accession>A0ABY6P0J8</accession>
<reference evidence="5" key="1">
    <citation type="submission" date="2022-10" db="EMBL/GenBank/DDBJ databases">
        <title>Rhodococcus sp.75.</title>
        <authorList>
            <person name="Sun M."/>
        </authorList>
    </citation>
    <scope>NUCLEOTIDE SEQUENCE</scope>
    <source>
        <strain evidence="5">75</strain>
    </source>
</reference>
<feature type="DNA-binding region" description="OmpR/PhoB-type" evidence="3">
    <location>
        <begin position="1"/>
        <end position="97"/>
    </location>
</feature>
<gene>
    <name evidence="5" type="ORF">RHODO2019_17055</name>
</gene>
<dbReference type="InterPro" id="IPR016032">
    <property type="entry name" value="Sig_transdc_resp-reg_C-effctor"/>
</dbReference>
<evidence type="ECO:0000259" key="4">
    <source>
        <dbReference type="PROSITE" id="PS51755"/>
    </source>
</evidence>
<dbReference type="Pfam" id="PF13401">
    <property type="entry name" value="AAA_22"/>
    <property type="match status" value="1"/>
</dbReference>
<dbReference type="PROSITE" id="PS51755">
    <property type="entry name" value="OMPR_PHOB"/>
    <property type="match status" value="1"/>
</dbReference>
<dbReference type="Gene3D" id="3.40.50.300">
    <property type="entry name" value="P-loop containing nucleotide triphosphate hydrolases"/>
    <property type="match status" value="1"/>
</dbReference>
<comment type="similarity">
    <text evidence="1">Belongs to the AfsR/DnrI/RedD regulatory family.</text>
</comment>
<dbReference type="Proteomes" id="UP001164965">
    <property type="component" value="Chromosome"/>
</dbReference>
<dbReference type="PANTHER" id="PTHR47691:SF3">
    <property type="entry name" value="HTH-TYPE TRANSCRIPTIONAL REGULATOR RV0890C-RELATED"/>
    <property type="match status" value="1"/>
</dbReference>
<feature type="domain" description="OmpR/PhoB-type" evidence="4">
    <location>
        <begin position="1"/>
        <end position="97"/>
    </location>
</feature>
<dbReference type="InterPro" id="IPR001867">
    <property type="entry name" value="OmpR/PhoB-type_DNA-bd"/>
</dbReference>
<dbReference type="PANTHER" id="PTHR47691">
    <property type="entry name" value="REGULATOR-RELATED"/>
    <property type="match status" value="1"/>
</dbReference>
<sequence>MSGATVSFRVLGPLEVTAGGADLSLGGPKPRAVLGALVLQRGVVVSVERLVTAAWGHQAPPDAVGSLRAYVSRLRSTLDSDAACGPRYRAPGYVLEVQDDQLDSAQFTSLVGQARTLASIGDHAAALRSWDGALGLWRGEALAEFDPLLVDPGAELARLSELRLVATEERAESLLRLGRSRAAVVELEALLRRCPGRETVAVLLMRALYACGRQGDALATYAGLRLHLVSELGVEPCAPTRAVHRQLLNHDPDLVPERAWAGSILPRRGADLVGRAADFSGVAAALCRGRLVTITGVGGVGKSRLAVEVARRERPRFADGVWLCELASLTTGVGVSLAVAAELGVHPRAGLTVEAALAEYLSDRQVLLVLDNCEHVLAETAALLELLMSRCGRAVFLTTSREALSVGGEQLWPLVPLDAQDAAALFVQRARASRPQLLLDPRSMVAVTGICRRLDGLPLAIELAAARMPVMSAEEVLDRLGDAGLLTEVSRTRERRHQSLATTIDWSYQLLDAAERRLFVGMSVFAGGADLAAVHAVCGEAGSTVLECLDLVTALVSKSMVVARTGPGPTRFRVLETLRSYGIDRRTADDDLAHRHALYFVNLAEAAAGGVQGRDEAAWIERTLPDGDNFRVAFEHAVAGDVDLALRLVSSLAEVSQLRLGFESAGWAERAVSLAPADHPLFVAASGAAARGAWNVGDFDRARTLALRAAGRDPARGSARTAYPADVLADIALYQGEVDQALAHYAASVEVARGDGDPIRLVWTLYYVAVCQAVRREPTRGLAAAQECLSVADGTGNPTARSMARYALGLVLKKSQPLQALTLLDEAAGLAASVHNRWWQGVALMEAAATRAVRGDPLLAAHDFLEVLDHWQRVGDLTQQWLNLRYVTRLLVRLGAREEALVLHHCITAAGKSSPLDATSADRLLASGSPSVVAAAHGRALRVTDAVAYARDSLVRAV</sequence>
<dbReference type="SMART" id="SM01043">
    <property type="entry name" value="BTAD"/>
    <property type="match status" value="1"/>
</dbReference>
<dbReference type="SMART" id="SM00862">
    <property type="entry name" value="Trans_reg_C"/>
    <property type="match status" value="1"/>
</dbReference>
<dbReference type="Pfam" id="PF03704">
    <property type="entry name" value="BTAD"/>
    <property type="match status" value="1"/>
</dbReference>
<keyword evidence="2 3" id="KW-0238">DNA-binding</keyword>
<evidence type="ECO:0000256" key="1">
    <source>
        <dbReference type="ARBA" id="ARBA00005820"/>
    </source>
</evidence>
<proteinExistence type="inferred from homology"/>
<dbReference type="InterPro" id="IPR027417">
    <property type="entry name" value="P-loop_NTPase"/>
</dbReference>
<evidence type="ECO:0000313" key="6">
    <source>
        <dbReference type="Proteomes" id="UP001164965"/>
    </source>
</evidence>
<dbReference type="Pfam" id="PF00486">
    <property type="entry name" value="Trans_reg_C"/>
    <property type="match status" value="1"/>
</dbReference>
<dbReference type="PRINTS" id="PR00364">
    <property type="entry name" value="DISEASERSIST"/>
</dbReference>
<dbReference type="CDD" id="cd15831">
    <property type="entry name" value="BTAD"/>
    <property type="match status" value="1"/>
</dbReference>
<dbReference type="SUPFAM" id="SSF46894">
    <property type="entry name" value="C-terminal effector domain of the bipartite response regulators"/>
    <property type="match status" value="1"/>
</dbReference>
<dbReference type="InterPro" id="IPR049945">
    <property type="entry name" value="AAA_22"/>
</dbReference>